<accession>A0AAV9NQB6</accession>
<comment type="caution">
    <text evidence="1">The sequence shown here is derived from an EMBL/GenBank/DDBJ whole genome shotgun (WGS) entry which is preliminary data.</text>
</comment>
<dbReference type="Gene3D" id="3.30.1330.40">
    <property type="entry name" value="RutC-like"/>
    <property type="match status" value="1"/>
</dbReference>
<dbReference type="RefSeq" id="XP_064710866.1">
    <property type="nucleotide sequence ID" value="XM_064848242.1"/>
</dbReference>
<evidence type="ECO:0000313" key="2">
    <source>
        <dbReference type="Proteomes" id="UP001358417"/>
    </source>
</evidence>
<sequence length="142" mass="15388">MSTAQYFQSPGPLGELYEATGFSHAVVLPVGAQLVITSGQPGLNRQKRATATAAEQIEGCFDNVDTALKAAGVTEGLWKAHKIQCFLLDVSLEPTMMEIWRRKWRGHRPTWATVGTSGLCGPGMIIELIAEAHIVPEKTTQP</sequence>
<protein>
    <submittedName>
        <fullName evidence="1">Uncharacterized protein</fullName>
    </submittedName>
</protein>
<keyword evidence="2" id="KW-1185">Reference proteome</keyword>
<dbReference type="GeneID" id="89972845"/>
<dbReference type="Proteomes" id="UP001358417">
    <property type="component" value="Unassembled WGS sequence"/>
</dbReference>
<dbReference type="EMBL" id="JAVRRD010000002">
    <property type="protein sequence ID" value="KAK5062594.1"/>
    <property type="molecule type" value="Genomic_DNA"/>
</dbReference>
<evidence type="ECO:0000313" key="1">
    <source>
        <dbReference type="EMBL" id="KAK5062594.1"/>
    </source>
</evidence>
<dbReference type="Pfam" id="PF01042">
    <property type="entry name" value="Ribonuc_L-PSP"/>
    <property type="match status" value="1"/>
</dbReference>
<dbReference type="SUPFAM" id="SSF55298">
    <property type="entry name" value="YjgF-like"/>
    <property type="match status" value="1"/>
</dbReference>
<dbReference type="CDD" id="cd00448">
    <property type="entry name" value="YjgF_YER057c_UK114_family"/>
    <property type="match status" value="1"/>
</dbReference>
<name>A0AAV9NQB6_9EURO</name>
<dbReference type="InterPro" id="IPR035959">
    <property type="entry name" value="RutC-like_sf"/>
</dbReference>
<gene>
    <name evidence="1" type="ORF">LTR84_004667</name>
</gene>
<dbReference type="InterPro" id="IPR006175">
    <property type="entry name" value="YjgF/YER057c/UK114"/>
</dbReference>
<dbReference type="AlphaFoldDB" id="A0AAV9NQB6"/>
<proteinExistence type="predicted"/>
<organism evidence="1 2">
    <name type="scientific">Exophiala bonariae</name>
    <dbReference type="NCBI Taxonomy" id="1690606"/>
    <lineage>
        <taxon>Eukaryota</taxon>
        <taxon>Fungi</taxon>
        <taxon>Dikarya</taxon>
        <taxon>Ascomycota</taxon>
        <taxon>Pezizomycotina</taxon>
        <taxon>Eurotiomycetes</taxon>
        <taxon>Chaetothyriomycetidae</taxon>
        <taxon>Chaetothyriales</taxon>
        <taxon>Herpotrichiellaceae</taxon>
        <taxon>Exophiala</taxon>
    </lineage>
</organism>
<reference evidence="1 2" key="1">
    <citation type="submission" date="2023-08" db="EMBL/GenBank/DDBJ databases">
        <title>Black Yeasts Isolated from many extreme environments.</title>
        <authorList>
            <person name="Coleine C."/>
            <person name="Stajich J.E."/>
            <person name="Selbmann L."/>
        </authorList>
    </citation>
    <scope>NUCLEOTIDE SEQUENCE [LARGE SCALE GENOMIC DNA]</scope>
    <source>
        <strain evidence="1 2">CCFEE 5792</strain>
    </source>
</reference>